<evidence type="ECO:0000313" key="1">
    <source>
        <dbReference type="EMBL" id="ACP04819.1"/>
    </source>
</evidence>
<dbReference type="AlphaFoldDB" id="C3LS26"/>
<dbReference type="Proteomes" id="UP000001217">
    <property type="component" value="Chromosome I"/>
</dbReference>
<reference evidence="1 2" key="1">
    <citation type="journal article" date="2008" name="PLoS ONE">
        <title>A recalibrated molecular clock and independent origins for the cholera pandemic clones.</title>
        <authorList>
            <person name="Feng L."/>
            <person name="Reeves P.R."/>
            <person name="Lan R."/>
            <person name="Ren Y."/>
            <person name="Gao C."/>
            <person name="Zhou Z."/>
            <person name="Ren Y."/>
            <person name="Cheng J."/>
            <person name="Wang W."/>
            <person name="Wang J."/>
            <person name="Qian W."/>
            <person name="Li D."/>
            <person name="Wang L."/>
        </authorList>
    </citation>
    <scope>NUCLEOTIDE SEQUENCE [LARGE SCALE GENOMIC DNA]</scope>
    <source>
        <strain evidence="1 2">M66-2</strain>
    </source>
</reference>
<accession>C3LS26</accession>
<protein>
    <submittedName>
        <fullName evidence="1">Uncharacterized protein</fullName>
    </submittedName>
</protein>
<evidence type="ECO:0000313" key="2">
    <source>
        <dbReference type="Proteomes" id="UP000001217"/>
    </source>
</evidence>
<name>C3LS26_VIBCM</name>
<sequence>MSLLIIICAGLAAFHHKAGMGHLKTVTENSKPD</sequence>
<dbReference type="HOGENOM" id="CLU_3384351_0_0_6"/>
<dbReference type="EMBL" id="CP001233">
    <property type="protein sequence ID" value="ACP04819.1"/>
    <property type="molecule type" value="Genomic_DNA"/>
</dbReference>
<gene>
    <name evidence="1" type="ordered locus">VCM66_0494</name>
</gene>
<organism evidence="1 2">
    <name type="scientific">Vibrio cholerae serotype O1 (strain M66-2)</name>
    <dbReference type="NCBI Taxonomy" id="579112"/>
    <lineage>
        <taxon>Bacteria</taxon>
        <taxon>Pseudomonadati</taxon>
        <taxon>Pseudomonadota</taxon>
        <taxon>Gammaproteobacteria</taxon>
        <taxon>Vibrionales</taxon>
        <taxon>Vibrionaceae</taxon>
        <taxon>Vibrio</taxon>
    </lineage>
</organism>
<proteinExistence type="predicted"/>
<dbReference type="KEGG" id="vcm:VCM66_0494"/>